<sequence length="224" mass="24944">MARNYRRAKFRQVHPRLFAFEGHMSICAIEEKLFGAAVGLIRWSKNASPLSRHGPGPAVLEPKLHLPENDTEQGQLAGLPQAQGDDNPRDSVETQAEGVWRVRTYPMIGKEPWGPCDEQCPPGGPCSHKTDEELRALEESPLGQDKIFTLIDTVTMTATIFTAAWPPQALIACGTEGGIERVLVCSYDWTTGTLFKEAVLRFPGKILESMHRLPSIRLGLRRTW</sequence>
<reference evidence="1" key="2">
    <citation type="submission" date="2023-06" db="EMBL/GenBank/DDBJ databases">
        <authorList>
            <consortium name="Lawrence Berkeley National Laboratory"/>
            <person name="Haridas S."/>
            <person name="Hensen N."/>
            <person name="Bonometti L."/>
            <person name="Westerberg I."/>
            <person name="Brannstrom I.O."/>
            <person name="Guillou S."/>
            <person name="Cros-Aarteil S."/>
            <person name="Calhoun S."/>
            <person name="Kuo A."/>
            <person name="Mondo S."/>
            <person name="Pangilinan J."/>
            <person name="Riley R."/>
            <person name="Labutti K."/>
            <person name="Andreopoulos B."/>
            <person name="Lipzen A."/>
            <person name="Chen C."/>
            <person name="Yanf M."/>
            <person name="Daum C."/>
            <person name="Ng V."/>
            <person name="Clum A."/>
            <person name="Steindorff A."/>
            <person name="Ohm R."/>
            <person name="Martin F."/>
            <person name="Silar P."/>
            <person name="Natvig D."/>
            <person name="Lalanne C."/>
            <person name="Gautier V."/>
            <person name="Ament-Velasquez S.L."/>
            <person name="Kruys A."/>
            <person name="Hutchinson M.I."/>
            <person name="Powell A.J."/>
            <person name="Barry K."/>
            <person name="Miller A.N."/>
            <person name="Grigoriev I.V."/>
            <person name="Debuchy R."/>
            <person name="Gladieux P."/>
            <person name="Thoren M.H."/>
            <person name="Johannesson H."/>
        </authorList>
    </citation>
    <scope>NUCLEOTIDE SEQUENCE</scope>
    <source>
        <strain evidence="1">CBS 955.72</strain>
    </source>
</reference>
<organism evidence="1 2">
    <name type="scientific">Lasiosphaeria hispida</name>
    <dbReference type="NCBI Taxonomy" id="260671"/>
    <lineage>
        <taxon>Eukaryota</taxon>
        <taxon>Fungi</taxon>
        <taxon>Dikarya</taxon>
        <taxon>Ascomycota</taxon>
        <taxon>Pezizomycotina</taxon>
        <taxon>Sordariomycetes</taxon>
        <taxon>Sordariomycetidae</taxon>
        <taxon>Sordariales</taxon>
        <taxon>Lasiosphaeriaceae</taxon>
        <taxon>Lasiosphaeria</taxon>
    </lineage>
</organism>
<dbReference type="EMBL" id="JAUIQD010000003">
    <property type="protein sequence ID" value="KAK3357251.1"/>
    <property type="molecule type" value="Genomic_DNA"/>
</dbReference>
<name>A0AAJ0MG00_9PEZI</name>
<reference evidence="1" key="1">
    <citation type="journal article" date="2023" name="Mol. Phylogenet. Evol.">
        <title>Genome-scale phylogeny and comparative genomics of the fungal order Sordariales.</title>
        <authorList>
            <person name="Hensen N."/>
            <person name="Bonometti L."/>
            <person name="Westerberg I."/>
            <person name="Brannstrom I.O."/>
            <person name="Guillou S."/>
            <person name="Cros-Aarteil S."/>
            <person name="Calhoun S."/>
            <person name="Haridas S."/>
            <person name="Kuo A."/>
            <person name="Mondo S."/>
            <person name="Pangilinan J."/>
            <person name="Riley R."/>
            <person name="LaButti K."/>
            <person name="Andreopoulos B."/>
            <person name="Lipzen A."/>
            <person name="Chen C."/>
            <person name="Yan M."/>
            <person name="Daum C."/>
            <person name="Ng V."/>
            <person name="Clum A."/>
            <person name="Steindorff A."/>
            <person name="Ohm R.A."/>
            <person name="Martin F."/>
            <person name="Silar P."/>
            <person name="Natvig D.O."/>
            <person name="Lalanne C."/>
            <person name="Gautier V."/>
            <person name="Ament-Velasquez S.L."/>
            <person name="Kruys A."/>
            <person name="Hutchinson M.I."/>
            <person name="Powell A.J."/>
            <person name="Barry K."/>
            <person name="Miller A.N."/>
            <person name="Grigoriev I.V."/>
            <person name="Debuchy R."/>
            <person name="Gladieux P."/>
            <person name="Hiltunen Thoren M."/>
            <person name="Johannesson H."/>
        </authorList>
    </citation>
    <scope>NUCLEOTIDE SEQUENCE</scope>
    <source>
        <strain evidence="1">CBS 955.72</strain>
    </source>
</reference>
<accession>A0AAJ0MG00</accession>
<dbReference type="Proteomes" id="UP001275084">
    <property type="component" value="Unassembled WGS sequence"/>
</dbReference>
<evidence type="ECO:0000313" key="1">
    <source>
        <dbReference type="EMBL" id="KAK3357251.1"/>
    </source>
</evidence>
<protein>
    <submittedName>
        <fullName evidence="1">Uncharacterized protein</fullName>
    </submittedName>
</protein>
<comment type="caution">
    <text evidence="1">The sequence shown here is derived from an EMBL/GenBank/DDBJ whole genome shotgun (WGS) entry which is preliminary data.</text>
</comment>
<gene>
    <name evidence="1" type="ORF">B0T25DRAFT_151727</name>
</gene>
<keyword evidence="2" id="KW-1185">Reference proteome</keyword>
<evidence type="ECO:0000313" key="2">
    <source>
        <dbReference type="Proteomes" id="UP001275084"/>
    </source>
</evidence>
<dbReference type="AlphaFoldDB" id="A0AAJ0MG00"/>
<proteinExistence type="predicted"/>